<keyword evidence="1" id="KW-1133">Transmembrane helix</keyword>
<dbReference type="EMBL" id="BART01031029">
    <property type="protein sequence ID" value="GAH09929.1"/>
    <property type="molecule type" value="Genomic_DNA"/>
</dbReference>
<feature type="transmembrane region" description="Helical" evidence="1">
    <location>
        <begin position="20"/>
        <end position="37"/>
    </location>
</feature>
<sequence length="51" mass="5492">ESLIGINPMAGPGNFDYKKMYFTLPAVGGIALSMVAAKTGMNRYTPKKINI</sequence>
<keyword evidence="1" id="KW-0812">Transmembrane</keyword>
<dbReference type="AlphaFoldDB" id="X1DYC4"/>
<reference evidence="2" key="1">
    <citation type="journal article" date="2014" name="Front. Microbiol.">
        <title>High frequency of phylogenetically diverse reductive dehalogenase-homologous genes in deep subseafloor sedimentary metagenomes.</title>
        <authorList>
            <person name="Kawai M."/>
            <person name="Futagami T."/>
            <person name="Toyoda A."/>
            <person name="Takaki Y."/>
            <person name="Nishi S."/>
            <person name="Hori S."/>
            <person name="Arai W."/>
            <person name="Tsubouchi T."/>
            <person name="Morono Y."/>
            <person name="Uchiyama I."/>
            <person name="Ito T."/>
            <person name="Fujiyama A."/>
            <person name="Inagaki F."/>
            <person name="Takami H."/>
        </authorList>
    </citation>
    <scope>NUCLEOTIDE SEQUENCE</scope>
    <source>
        <strain evidence="2">Expedition CK06-06</strain>
    </source>
</reference>
<proteinExistence type="predicted"/>
<evidence type="ECO:0000256" key="1">
    <source>
        <dbReference type="SAM" id="Phobius"/>
    </source>
</evidence>
<accession>X1DYC4</accession>
<keyword evidence="1" id="KW-0472">Membrane</keyword>
<gene>
    <name evidence="2" type="ORF">S01H4_54001</name>
</gene>
<evidence type="ECO:0000313" key="2">
    <source>
        <dbReference type="EMBL" id="GAH09929.1"/>
    </source>
</evidence>
<name>X1DYC4_9ZZZZ</name>
<comment type="caution">
    <text evidence="2">The sequence shown here is derived from an EMBL/GenBank/DDBJ whole genome shotgun (WGS) entry which is preliminary data.</text>
</comment>
<feature type="non-terminal residue" evidence="2">
    <location>
        <position position="1"/>
    </location>
</feature>
<protein>
    <submittedName>
        <fullName evidence="2">Uncharacterized protein</fullName>
    </submittedName>
</protein>
<organism evidence="2">
    <name type="scientific">marine sediment metagenome</name>
    <dbReference type="NCBI Taxonomy" id="412755"/>
    <lineage>
        <taxon>unclassified sequences</taxon>
        <taxon>metagenomes</taxon>
        <taxon>ecological metagenomes</taxon>
    </lineage>
</organism>